<gene>
    <name evidence="2" type="ORF">DS745_03860</name>
</gene>
<feature type="transmembrane region" description="Helical" evidence="1">
    <location>
        <begin position="50"/>
        <end position="70"/>
    </location>
</feature>
<accession>A0A4Q0VZX0</accession>
<feature type="transmembrane region" description="Helical" evidence="1">
    <location>
        <begin position="111"/>
        <end position="135"/>
    </location>
</feature>
<comment type="caution">
    <text evidence="2">The sequence shown here is derived from an EMBL/GenBank/DDBJ whole genome shotgun (WGS) entry which is preliminary data.</text>
</comment>
<dbReference type="EMBL" id="QOUX01000001">
    <property type="protein sequence ID" value="RXJ04528.1"/>
    <property type="molecule type" value="Genomic_DNA"/>
</dbReference>
<evidence type="ECO:0008006" key="4">
    <source>
        <dbReference type="Google" id="ProtNLM"/>
    </source>
</evidence>
<keyword evidence="1" id="KW-0472">Membrane</keyword>
<feature type="transmembrane region" description="Helical" evidence="1">
    <location>
        <begin position="7"/>
        <end position="27"/>
    </location>
</feature>
<keyword evidence="1" id="KW-0812">Transmembrane</keyword>
<proteinExistence type="predicted"/>
<organism evidence="2 3">
    <name type="scientific">Anaerobacillus alkaliphilus</name>
    <dbReference type="NCBI Taxonomy" id="1548597"/>
    <lineage>
        <taxon>Bacteria</taxon>
        <taxon>Bacillati</taxon>
        <taxon>Bacillota</taxon>
        <taxon>Bacilli</taxon>
        <taxon>Bacillales</taxon>
        <taxon>Bacillaceae</taxon>
        <taxon>Anaerobacillus</taxon>
    </lineage>
</organism>
<dbReference type="Proteomes" id="UP000290649">
    <property type="component" value="Unassembled WGS sequence"/>
</dbReference>
<dbReference type="OrthoDB" id="2941313at2"/>
<keyword evidence="1" id="KW-1133">Transmembrane helix</keyword>
<keyword evidence="3" id="KW-1185">Reference proteome</keyword>
<sequence>MNPYKSGVLLISFLTILYAIIAIIFTLNDSFLRSDFVSDVMAIKGVGNDVPVALGVAMSFIWLLFGAVYLKNKKVPLAQETGQARELIAATNESVETRNMVNNDQRLNTKLVWYMIGSFIFGGLLTVSLIDANFYINKYSEAKLLEFRIATVGFALSYFLIAYMYFQKK</sequence>
<evidence type="ECO:0000313" key="2">
    <source>
        <dbReference type="EMBL" id="RXJ04528.1"/>
    </source>
</evidence>
<evidence type="ECO:0000256" key="1">
    <source>
        <dbReference type="SAM" id="Phobius"/>
    </source>
</evidence>
<evidence type="ECO:0000313" key="3">
    <source>
        <dbReference type="Proteomes" id="UP000290649"/>
    </source>
</evidence>
<protein>
    <recommendedName>
        <fullName evidence="4">DUF2178 domain-containing protein</fullName>
    </recommendedName>
</protein>
<name>A0A4Q0VZX0_9BACI</name>
<dbReference type="RefSeq" id="WP_129076868.1">
    <property type="nucleotide sequence ID" value="NZ_QOUX01000001.1"/>
</dbReference>
<dbReference type="AlphaFoldDB" id="A0A4Q0VZX0"/>
<reference evidence="2 3" key="1">
    <citation type="journal article" date="2019" name="Int. J. Syst. Evol. Microbiol.">
        <title>Anaerobacillus alkaliphilus sp. nov., a novel alkaliphilic and moderately halophilic bacterium.</title>
        <authorList>
            <person name="Borsodi A.K."/>
            <person name="Aszalos J.M."/>
            <person name="Bihari P."/>
            <person name="Nagy I."/>
            <person name="Schumann P."/>
            <person name="Sproer C."/>
            <person name="Kovacs A.L."/>
            <person name="Boka K."/>
            <person name="Dobosy P."/>
            <person name="Ovari M."/>
            <person name="Szili-Kovacs T."/>
            <person name="Toth E."/>
        </authorList>
    </citation>
    <scope>NUCLEOTIDE SEQUENCE [LARGE SCALE GENOMIC DNA]</scope>
    <source>
        <strain evidence="2 3">B16-10</strain>
    </source>
</reference>
<feature type="transmembrane region" description="Helical" evidence="1">
    <location>
        <begin position="147"/>
        <end position="166"/>
    </location>
</feature>